<evidence type="ECO:0000259" key="8">
    <source>
        <dbReference type="SMART" id="SM00479"/>
    </source>
</evidence>
<feature type="domain" description="Exonuclease" evidence="8">
    <location>
        <begin position="8"/>
        <end position="201"/>
    </location>
</feature>
<evidence type="ECO:0000256" key="7">
    <source>
        <dbReference type="ARBA" id="ARBA00025769"/>
    </source>
</evidence>
<dbReference type="GO" id="GO:0006308">
    <property type="term" value="P:DNA catabolic process"/>
    <property type="evidence" value="ECO:0007669"/>
    <property type="project" value="TreeGrafter"/>
</dbReference>
<evidence type="ECO:0000256" key="3">
    <source>
        <dbReference type="ARBA" id="ARBA00022723"/>
    </source>
</evidence>
<name>T1GW48_MEGSC</name>
<dbReference type="HOGENOM" id="CLU_067419_1_0_1"/>
<dbReference type="InterPro" id="IPR012337">
    <property type="entry name" value="RNaseH-like_sf"/>
</dbReference>
<protein>
    <recommendedName>
        <fullName evidence="8">Exonuclease domain-containing protein</fullName>
    </recommendedName>
</protein>
<evidence type="ECO:0000256" key="2">
    <source>
        <dbReference type="ARBA" id="ARBA00022722"/>
    </source>
</evidence>
<dbReference type="AlphaFoldDB" id="T1GW48"/>
<evidence type="ECO:0000256" key="6">
    <source>
        <dbReference type="ARBA" id="ARBA00022842"/>
    </source>
</evidence>
<proteinExistence type="inferred from homology"/>
<dbReference type="InterPro" id="IPR040393">
    <property type="entry name" value="TREX1/2"/>
</dbReference>
<dbReference type="Gene3D" id="3.30.420.10">
    <property type="entry name" value="Ribonuclease H-like superfamily/Ribonuclease H"/>
    <property type="match status" value="1"/>
</dbReference>
<dbReference type="EnsemblMetazoa" id="MESCA008019-RA">
    <property type="protein sequence ID" value="MESCA008019-PA"/>
    <property type="gene ID" value="MESCA008019"/>
</dbReference>
<evidence type="ECO:0000256" key="1">
    <source>
        <dbReference type="ARBA" id="ARBA00001946"/>
    </source>
</evidence>
<dbReference type="GO" id="GO:0008296">
    <property type="term" value="F:3'-5'-DNA exonuclease activity"/>
    <property type="evidence" value="ECO:0007669"/>
    <property type="project" value="TreeGrafter"/>
</dbReference>
<keyword evidence="4" id="KW-0378">Hydrolase</keyword>
<keyword evidence="3" id="KW-0479">Metal-binding</keyword>
<keyword evidence="6" id="KW-0460">Magnesium</keyword>
<comment type="similarity">
    <text evidence="7">Belongs to the exonuclease superfamily. TREX family.</text>
</comment>
<comment type="cofactor">
    <cofactor evidence="1">
        <name>Mg(2+)</name>
        <dbReference type="ChEBI" id="CHEBI:18420"/>
    </cofactor>
</comment>
<dbReference type="OMA" id="XSARISH"/>
<dbReference type="Proteomes" id="UP000015102">
    <property type="component" value="Unassembled WGS sequence"/>
</dbReference>
<dbReference type="InterPro" id="IPR013520">
    <property type="entry name" value="Ribonucl_H"/>
</dbReference>
<keyword evidence="5" id="KW-0269">Exonuclease</keyword>
<evidence type="ECO:0000256" key="4">
    <source>
        <dbReference type="ARBA" id="ARBA00022801"/>
    </source>
</evidence>
<keyword evidence="2" id="KW-0540">Nuclease</keyword>
<dbReference type="PANTHER" id="PTHR13058:SF19">
    <property type="entry name" value="LD40940P"/>
    <property type="match status" value="1"/>
</dbReference>
<dbReference type="Pfam" id="PF00929">
    <property type="entry name" value="RNase_T"/>
    <property type="match status" value="1"/>
</dbReference>
<keyword evidence="10" id="KW-1185">Reference proteome</keyword>
<sequence>MSLKKFETFAVFDLETSCLPGPGRRANITEITIYAVSKNDFIKNKSSYKRIPRIVNKITLLVQPLDKIDDIAAEISGLSNLSLQNESTWDASTSEMVTMFLERLQQPVCLIAHNGDRFDFPILKDHFTFTKSDFLEGALAVDSLKAFKYIDKQRDERNSSYKLVDVFKRTTGLEPKNAHEAEGDVQMLLKTMLFYGTDFLEYCEKKAIKF</sequence>
<dbReference type="EMBL" id="CAQQ02035438">
    <property type="status" value="NOT_ANNOTATED_CDS"/>
    <property type="molecule type" value="Genomic_DNA"/>
</dbReference>
<dbReference type="SMART" id="SM00479">
    <property type="entry name" value="EXOIII"/>
    <property type="match status" value="1"/>
</dbReference>
<organism evidence="9 10">
    <name type="scientific">Megaselia scalaris</name>
    <name type="common">Humpbacked fly</name>
    <name type="synonym">Phora scalaris</name>
    <dbReference type="NCBI Taxonomy" id="36166"/>
    <lineage>
        <taxon>Eukaryota</taxon>
        <taxon>Metazoa</taxon>
        <taxon>Ecdysozoa</taxon>
        <taxon>Arthropoda</taxon>
        <taxon>Hexapoda</taxon>
        <taxon>Insecta</taxon>
        <taxon>Pterygota</taxon>
        <taxon>Neoptera</taxon>
        <taxon>Endopterygota</taxon>
        <taxon>Diptera</taxon>
        <taxon>Brachycera</taxon>
        <taxon>Muscomorpha</taxon>
        <taxon>Platypezoidea</taxon>
        <taxon>Phoridae</taxon>
        <taxon>Megaseliini</taxon>
        <taxon>Megaselia</taxon>
    </lineage>
</organism>
<evidence type="ECO:0000313" key="9">
    <source>
        <dbReference type="EnsemblMetazoa" id="MESCA008019-PA"/>
    </source>
</evidence>
<dbReference type="STRING" id="36166.T1GW48"/>
<reference evidence="9" key="2">
    <citation type="submission" date="2015-06" db="UniProtKB">
        <authorList>
            <consortium name="EnsemblMetazoa"/>
        </authorList>
    </citation>
    <scope>IDENTIFICATION</scope>
</reference>
<dbReference type="InterPro" id="IPR036397">
    <property type="entry name" value="RNaseH_sf"/>
</dbReference>
<accession>T1GW48</accession>
<evidence type="ECO:0000313" key="10">
    <source>
        <dbReference type="Proteomes" id="UP000015102"/>
    </source>
</evidence>
<dbReference type="PANTHER" id="PTHR13058">
    <property type="entry name" value="THREE PRIME REPAIR EXONUCLEASE 1, 2"/>
    <property type="match status" value="1"/>
</dbReference>
<dbReference type="SUPFAM" id="SSF53098">
    <property type="entry name" value="Ribonuclease H-like"/>
    <property type="match status" value="1"/>
</dbReference>
<reference evidence="10" key="1">
    <citation type="submission" date="2013-02" db="EMBL/GenBank/DDBJ databases">
        <authorList>
            <person name="Hughes D."/>
        </authorList>
    </citation>
    <scope>NUCLEOTIDE SEQUENCE</scope>
    <source>
        <strain>Durham</strain>
        <strain evidence="10">NC isolate 2 -- Noor lab</strain>
    </source>
</reference>
<dbReference type="GO" id="GO:0005737">
    <property type="term" value="C:cytoplasm"/>
    <property type="evidence" value="ECO:0007669"/>
    <property type="project" value="TreeGrafter"/>
</dbReference>
<evidence type="ECO:0000256" key="5">
    <source>
        <dbReference type="ARBA" id="ARBA00022839"/>
    </source>
</evidence>
<dbReference type="GO" id="GO:0003676">
    <property type="term" value="F:nucleic acid binding"/>
    <property type="evidence" value="ECO:0007669"/>
    <property type="project" value="InterPro"/>
</dbReference>
<dbReference type="GO" id="GO:0046872">
    <property type="term" value="F:metal ion binding"/>
    <property type="evidence" value="ECO:0007669"/>
    <property type="project" value="UniProtKB-KW"/>
</dbReference>